<proteinExistence type="predicted"/>
<organism evidence="2 3">
    <name type="scientific">Mikania micrantha</name>
    <name type="common">bitter vine</name>
    <dbReference type="NCBI Taxonomy" id="192012"/>
    <lineage>
        <taxon>Eukaryota</taxon>
        <taxon>Viridiplantae</taxon>
        <taxon>Streptophyta</taxon>
        <taxon>Embryophyta</taxon>
        <taxon>Tracheophyta</taxon>
        <taxon>Spermatophyta</taxon>
        <taxon>Magnoliopsida</taxon>
        <taxon>eudicotyledons</taxon>
        <taxon>Gunneridae</taxon>
        <taxon>Pentapetalae</taxon>
        <taxon>asterids</taxon>
        <taxon>campanulids</taxon>
        <taxon>Asterales</taxon>
        <taxon>Asteraceae</taxon>
        <taxon>Asteroideae</taxon>
        <taxon>Heliantheae alliance</taxon>
        <taxon>Eupatorieae</taxon>
        <taxon>Mikania</taxon>
    </lineage>
</organism>
<dbReference type="AlphaFoldDB" id="A0A5N6PXM6"/>
<evidence type="ECO:0000313" key="3">
    <source>
        <dbReference type="Proteomes" id="UP000326396"/>
    </source>
</evidence>
<dbReference type="Proteomes" id="UP000326396">
    <property type="component" value="Linkage Group LG10"/>
</dbReference>
<gene>
    <name evidence="2" type="ORF">E3N88_04924</name>
</gene>
<feature type="compositionally biased region" description="Basic and acidic residues" evidence="1">
    <location>
        <begin position="1"/>
        <end position="26"/>
    </location>
</feature>
<feature type="region of interest" description="Disordered" evidence="1">
    <location>
        <begin position="1"/>
        <end position="32"/>
    </location>
</feature>
<accession>A0A5N6PXM6</accession>
<evidence type="ECO:0000313" key="2">
    <source>
        <dbReference type="EMBL" id="KAD7117656.1"/>
    </source>
</evidence>
<reference evidence="2 3" key="1">
    <citation type="submission" date="2019-05" db="EMBL/GenBank/DDBJ databases">
        <title>Mikania micrantha, genome provides insights into the molecular mechanism of rapid growth.</title>
        <authorList>
            <person name="Liu B."/>
        </authorList>
    </citation>
    <scope>NUCLEOTIDE SEQUENCE [LARGE SCALE GENOMIC DNA]</scope>
    <source>
        <strain evidence="2">NLD-2019</strain>
        <tissue evidence="2">Leaf</tissue>
    </source>
</reference>
<protein>
    <submittedName>
        <fullName evidence="2">Uncharacterized protein</fullName>
    </submittedName>
</protein>
<evidence type="ECO:0000256" key="1">
    <source>
        <dbReference type="SAM" id="MobiDB-lite"/>
    </source>
</evidence>
<name>A0A5N6PXM6_9ASTR</name>
<comment type="caution">
    <text evidence="2">The sequence shown here is derived from an EMBL/GenBank/DDBJ whole genome shotgun (WGS) entry which is preliminary data.</text>
</comment>
<keyword evidence="3" id="KW-1185">Reference proteome</keyword>
<dbReference type="EMBL" id="SZYD01000002">
    <property type="protein sequence ID" value="KAD7117656.1"/>
    <property type="molecule type" value="Genomic_DNA"/>
</dbReference>
<sequence>MDEDSDSKFNRKSDFKMGEVQSEIRRGNQKSEAQSPIALLLQSQIASSCSIRYANHLHLPRISSIRISRISSIRTPRKKERWNENVGIR</sequence>